<dbReference type="EMBL" id="FUWX01000005">
    <property type="protein sequence ID" value="SJZ48872.1"/>
    <property type="molecule type" value="Genomic_DNA"/>
</dbReference>
<evidence type="ECO:0000313" key="3">
    <source>
        <dbReference type="Proteomes" id="UP000191153"/>
    </source>
</evidence>
<evidence type="ECO:0000256" key="1">
    <source>
        <dbReference type="SAM" id="Phobius"/>
    </source>
</evidence>
<keyword evidence="3" id="KW-1185">Reference proteome</keyword>
<keyword evidence="1" id="KW-1133">Transmembrane helix</keyword>
<accession>A0A1T4L2A7</accession>
<proteinExistence type="predicted"/>
<feature type="transmembrane region" description="Helical" evidence="1">
    <location>
        <begin position="103"/>
        <end position="123"/>
    </location>
</feature>
<name>A0A1T4L2A7_9FUSO</name>
<dbReference type="RefSeq" id="WP_078693261.1">
    <property type="nucleotide sequence ID" value="NZ_FUWX01000005.1"/>
</dbReference>
<feature type="transmembrane region" description="Helical" evidence="1">
    <location>
        <begin position="135"/>
        <end position="150"/>
    </location>
</feature>
<gene>
    <name evidence="2" type="ORF">SAMN02745174_00731</name>
</gene>
<organism evidence="2 3">
    <name type="scientific">Cetobacterium ceti</name>
    <dbReference type="NCBI Taxonomy" id="180163"/>
    <lineage>
        <taxon>Bacteria</taxon>
        <taxon>Fusobacteriati</taxon>
        <taxon>Fusobacteriota</taxon>
        <taxon>Fusobacteriia</taxon>
        <taxon>Fusobacteriales</taxon>
        <taxon>Fusobacteriaceae</taxon>
        <taxon>Cetobacterium</taxon>
    </lineage>
</organism>
<protein>
    <submittedName>
        <fullName evidence="2">Uncharacterized protein</fullName>
    </submittedName>
</protein>
<evidence type="ECO:0000313" key="2">
    <source>
        <dbReference type="EMBL" id="SJZ48872.1"/>
    </source>
</evidence>
<dbReference type="AlphaFoldDB" id="A0A1T4L2A7"/>
<dbReference type="OrthoDB" id="89473at2"/>
<feature type="transmembrane region" description="Helical" evidence="1">
    <location>
        <begin position="156"/>
        <end position="175"/>
    </location>
</feature>
<sequence length="202" mass="23636">MDYLLNLIDHMSAPGIIVSITAFLVGIKFPDWDFKMGLKHRSLLTHSPLVLLIFFKLYERDKSSSFRYFIMGFALALALHFIFDIFPKGWSGGALLKVPGLNLSLKPMISKSLLFLFIVYSLFEGIRYTRSLTEFFYLFFVGSICLLQNMKKEEKFFRPFFTFGILLFLLGSLKYKEIYKTVEKTSINVIKISKKYYYEIKK</sequence>
<dbReference type="Proteomes" id="UP000191153">
    <property type="component" value="Unassembled WGS sequence"/>
</dbReference>
<reference evidence="2 3" key="1">
    <citation type="submission" date="2017-02" db="EMBL/GenBank/DDBJ databases">
        <authorList>
            <person name="Peterson S.W."/>
        </authorList>
    </citation>
    <scope>NUCLEOTIDE SEQUENCE [LARGE SCALE GENOMIC DNA]</scope>
    <source>
        <strain evidence="2 3">ATCC 700028</strain>
    </source>
</reference>
<feature type="transmembrane region" description="Helical" evidence="1">
    <location>
        <begin position="12"/>
        <end position="29"/>
    </location>
</feature>
<keyword evidence="1" id="KW-0472">Membrane</keyword>
<dbReference type="STRING" id="180163.SAMN02745174_00731"/>
<feature type="transmembrane region" description="Helical" evidence="1">
    <location>
        <begin position="65"/>
        <end position="83"/>
    </location>
</feature>
<keyword evidence="1" id="KW-0812">Transmembrane</keyword>